<dbReference type="Gene3D" id="3.40.50.620">
    <property type="entry name" value="HUPs"/>
    <property type="match status" value="2"/>
</dbReference>
<evidence type="ECO:0000256" key="11">
    <source>
        <dbReference type="RuleBase" id="RU363036"/>
    </source>
</evidence>
<gene>
    <name evidence="12" type="ORF">COX53_01425</name>
</gene>
<keyword evidence="8 11" id="KW-0030">Aminoacyl-tRNA synthetase</keyword>
<dbReference type="PIRSF" id="PIRSF006588">
    <property type="entry name" value="TyrRS_arch_euk"/>
    <property type="match status" value="1"/>
</dbReference>
<dbReference type="InterPro" id="IPR023617">
    <property type="entry name" value="Tyr-tRNA-ligase_arc/euk-type"/>
</dbReference>
<dbReference type="SUPFAM" id="SSF52374">
    <property type="entry name" value="Nucleotidylyl transferase"/>
    <property type="match status" value="1"/>
</dbReference>
<evidence type="ECO:0000256" key="10">
    <source>
        <dbReference type="ARBA" id="ARBA00048248"/>
    </source>
</evidence>
<dbReference type="PRINTS" id="PR01039">
    <property type="entry name" value="TRNASYNTHTRP"/>
</dbReference>
<dbReference type="GO" id="GO:0005524">
    <property type="term" value="F:ATP binding"/>
    <property type="evidence" value="ECO:0007669"/>
    <property type="project" value="UniProtKB-KW"/>
</dbReference>
<evidence type="ECO:0000313" key="13">
    <source>
        <dbReference type="Proteomes" id="UP000231388"/>
    </source>
</evidence>
<comment type="caution">
    <text evidence="12">The sequence shown here is derived from an EMBL/GenBank/DDBJ whole genome shotgun (WGS) entry which is preliminary data.</text>
</comment>
<evidence type="ECO:0000256" key="6">
    <source>
        <dbReference type="ARBA" id="ARBA00022840"/>
    </source>
</evidence>
<keyword evidence="4 11" id="KW-0436">Ligase</keyword>
<dbReference type="GO" id="GO:0006436">
    <property type="term" value="P:tryptophanyl-tRNA aminoacylation"/>
    <property type="evidence" value="ECO:0007669"/>
    <property type="project" value="InterPro"/>
</dbReference>
<dbReference type="PANTHER" id="PTHR46264">
    <property type="entry name" value="TYROSINE-TRNA LIGASE"/>
    <property type="match status" value="1"/>
</dbReference>
<dbReference type="EC" id="6.1.1.1" evidence="2"/>
<evidence type="ECO:0000313" key="12">
    <source>
        <dbReference type="EMBL" id="PIP04654.1"/>
    </source>
</evidence>
<dbReference type="GO" id="GO:0006437">
    <property type="term" value="P:tyrosyl-tRNA aminoacylation"/>
    <property type="evidence" value="ECO:0007669"/>
    <property type="project" value="TreeGrafter"/>
</dbReference>
<dbReference type="AlphaFoldDB" id="A0A2G9XCG3"/>
<reference evidence="12 13" key="1">
    <citation type="submission" date="2017-09" db="EMBL/GenBank/DDBJ databases">
        <title>Depth-based differentiation of microbial function through sediment-hosted aquifers and enrichment of novel symbionts in the deep terrestrial subsurface.</title>
        <authorList>
            <person name="Probst A.J."/>
            <person name="Ladd B."/>
            <person name="Jarett J.K."/>
            <person name="Geller-Mcgrath D.E."/>
            <person name="Sieber C.M."/>
            <person name="Emerson J.B."/>
            <person name="Anantharaman K."/>
            <person name="Thomas B.C."/>
            <person name="Malmstrom R."/>
            <person name="Stieglmeier M."/>
            <person name="Klingl A."/>
            <person name="Woyke T."/>
            <person name="Ryan C.M."/>
            <person name="Banfield J.F."/>
        </authorList>
    </citation>
    <scope>NUCLEOTIDE SEQUENCE [LARGE SCALE GENOMIC DNA]</scope>
    <source>
        <strain evidence="12">CG23_combo_of_CG06-09_8_20_14_all_40_14</strain>
    </source>
</reference>
<evidence type="ECO:0000256" key="1">
    <source>
        <dbReference type="ARBA" id="ARBA00005594"/>
    </source>
</evidence>
<keyword evidence="5 11" id="KW-0547">Nucleotide-binding</keyword>
<dbReference type="EC" id="6.1.1.2" evidence="3"/>
<evidence type="ECO:0000256" key="4">
    <source>
        <dbReference type="ARBA" id="ARBA00022598"/>
    </source>
</evidence>
<evidence type="ECO:0000256" key="9">
    <source>
        <dbReference type="ARBA" id="ARBA00033323"/>
    </source>
</evidence>
<dbReference type="GO" id="GO:0005737">
    <property type="term" value="C:cytoplasm"/>
    <property type="evidence" value="ECO:0007669"/>
    <property type="project" value="TreeGrafter"/>
</dbReference>
<dbReference type="PANTHER" id="PTHR46264:SF4">
    <property type="entry name" value="TYROSINE--TRNA LIGASE, CYTOPLASMIC"/>
    <property type="match status" value="1"/>
</dbReference>
<dbReference type="Pfam" id="PF00579">
    <property type="entry name" value="tRNA-synt_1b"/>
    <property type="match status" value="1"/>
</dbReference>
<dbReference type="NCBIfam" id="NF006330">
    <property type="entry name" value="PRK08560.1"/>
    <property type="match status" value="1"/>
</dbReference>
<keyword evidence="7 11" id="KW-0648">Protein biosynthesis</keyword>
<evidence type="ECO:0000256" key="8">
    <source>
        <dbReference type="ARBA" id="ARBA00023146"/>
    </source>
</evidence>
<accession>A0A2G9XCG3</accession>
<protein>
    <recommendedName>
        <fullName evidence="9">Tyrosyl-tRNA synthetase</fullName>
        <ecNumber evidence="2">6.1.1.1</ecNumber>
        <ecNumber evidence="3">6.1.1.2</ecNumber>
    </recommendedName>
</protein>
<dbReference type="EMBL" id="PCQY01000018">
    <property type="protein sequence ID" value="PIP04654.1"/>
    <property type="molecule type" value="Genomic_DNA"/>
</dbReference>
<dbReference type="InterPro" id="IPR002306">
    <property type="entry name" value="Trp-tRNA-ligase"/>
</dbReference>
<evidence type="ECO:0000256" key="2">
    <source>
        <dbReference type="ARBA" id="ARBA00013160"/>
    </source>
</evidence>
<name>A0A2G9XCG3_UNCKA</name>
<organism evidence="12 13">
    <name type="scientific">candidate division WWE3 bacterium CG23_combo_of_CG06-09_8_20_14_all_40_14</name>
    <dbReference type="NCBI Taxonomy" id="1975095"/>
    <lineage>
        <taxon>Bacteria</taxon>
        <taxon>Katanobacteria</taxon>
    </lineage>
</organism>
<keyword evidence="6 11" id="KW-0067">ATP-binding</keyword>
<evidence type="ECO:0000256" key="7">
    <source>
        <dbReference type="ARBA" id="ARBA00022917"/>
    </source>
</evidence>
<evidence type="ECO:0000256" key="5">
    <source>
        <dbReference type="ARBA" id="ARBA00022741"/>
    </source>
</evidence>
<dbReference type="InterPro" id="IPR002305">
    <property type="entry name" value="aa-tRNA-synth_Ic"/>
</dbReference>
<comment type="catalytic activity">
    <reaction evidence="10">
        <text>tRNA(Tyr) + L-tyrosine + ATP = L-tyrosyl-tRNA(Tyr) + AMP + diphosphate + H(+)</text>
        <dbReference type="Rhea" id="RHEA:10220"/>
        <dbReference type="Rhea" id="RHEA-COMP:9706"/>
        <dbReference type="Rhea" id="RHEA-COMP:9707"/>
        <dbReference type="ChEBI" id="CHEBI:15378"/>
        <dbReference type="ChEBI" id="CHEBI:30616"/>
        <dbReference type="ChEBI" id="CHEBI:33019"/>
        <dbReference type="ChEBI" id="CHEBI:58315"/>
        <dbReference type="ChEBI" id="CHEBI:78442"/>
        <dbReference type="ChEBI" id="CHEBI:78536"/>
        <dbReference type="ChEBI" id="CHEBI:456215"/>
        <dbReference type="EC" id="6.1.1.1"/>
    </reaction>
</comment>
<dbReference type="GO" id="GO:0004831">
    <property type="term" value="F:tyrosine-tRNA ligase activity"/>
    <property type="evidence" value="ECO:0007669"/>
    <property type="project" value="UniProtKB-EC"/>
</dbReference>
<evidence type="ECO:0000256" key="3">
    <source>
        <dbReference type="ARBA" id="ARBA00013161"/>
    </source>
</evidence>
<comment type="similarity">
    <text evidence="1 11">Belongs to the class-I aminoacyl-tRNA synthetase family.</text>
</comment>
<dbReference type="InterPro" id="IPR014729">
    <property type="entry name" value="Rossmann-like_a/b/a_fold"/>
</dbReference>
<proteinExistence type="inferred from homology"/>
<dbReference type="Proteomes" id="UP000231388">
    <property type="component" value="Unassembled WGS sequence"/>
</dbReference>
<dbReference type="InterPro" id="IPR050489">
    <property type="entry name" value="Tyr-tRNA_synthase"/>
</dbReference>
<sequence length="357" mass="41267">MTPQEKVKVIKSFAQEIISEEELLKLFEEKEHPVAYDGFEPSGIAPIHFGLLRAINVKKLLETGIHLKLYLADYFAYINNKMDADIKKIQRVGEYFIEVWKASGVETNKIEIIWASDIMDSLEYWDRVLTVARHLSLNRTFKSLTIAGRSQKDILSTAQLFYPSMQVADIFEMDIDICQLGMDQRRANMIAREIADKLNWKKPIAVHHHMLLGLKGIKQMEDAEQTLIASKMSKSDPTSSIYMHDTKKEIENKIRTAFCPPNQTQGNPVFEYAKYIIFPSLGNLKIYRAKEHGGYIEYQTANELKKAYEMGNLHPNDLKMGVSESLEMLIKPVREYFEKDKKARNLYEEVIGYNITR</sequence>
<dbReference type="GO" id="GO:0004830">
    <property type="term" value="F:tryptophan-tRNA ligase activity"/>
    <property type="evidence" value="ECO:0007669"/>
    <property type="project" value="UniProtKB-EC"/>
</dbReference>